<dbReference type="Gene3D" id="3.40.50.980">
    <property type="match status" value="2"/>
</dbReference>
<dbReference type="InterPro" id="IPR020806">
    <property type="entry name" value="PKS_PP-bd"/>
</dbReference>
<reference evidence="5 6" key="1">
    <citation type="submission" date="2024-04" db="EMBL/GenBank/DDBJ databases">
        <title>Polymorphospora sp. isolated from Baiyangdian Lake in Xiong'an New Area.</title>
        <authorList>
            <person name="Zhang X."/>
            <person name="Liu J."/>
        </authorList>
    </citation>
    <scope>NUCLEOTIDE SEQUENCE [LARGE SCALE GENOMIC DNA]</scope>
    <source>
        <strain evidence="5 6">2-325</strain>
    </source>
</reference>
<evidence type="ECO:0000256" key="1">
    <source>
        <dbReference type="ARBA" id="ARBA00001957"/>
    </source>
</evidence>
<dbReference type="Pfam" id="PF00975">
    <property type="entry name" value="Thioesterase"/>
    <property type="match status" value="1"/>
</dbReference>
<dbReference type="CDD" id="cd17643">
    <property type="entry name" value="A_NRPS_Cytc1-like"/>
    <property type="match status" value="1"/>
</dbReference>
<dbReference type="Gene3D" id="2.30.38.10">
    <property type="entry name" value="Luciferase, Domain 3"/>
    <property type="match status" value="1"/>
</dbReference>
<dbReference type="Pfam" id="PF00501">
    <property type="entry name" value="AMP-binding"/>
    <property type="match status" value="2"/>
</dbReference>
<evidence type="ECO:0000256" key="3">
    <source>
        <dbReference type="ARBA" id="ARBA00022553"/>
    </source>
</evidence>
<evidence type="ECO:0000313" key="6">
    <source>
        <dbReference type="Proteomes" id="UP001582793"/>
    </source>
</evidence>
<dbReference type="Gene3D" id="3.40.50.1820">
    <property type="entry name" value="alpha/beta hydrolase"/>
    <property type="match status" value="1"/>
</dbReference>
<dbReference type="InterPro" id="IPR006162">
    <property type="entry name" value="Ppantetheine_attach_site"/>
</dbReference>
<dbReference type="InterPro" id="IPR001031">
    <property type="entry name" value="Thioesterase"/>
</dbReference>
<organism evidence="5 6">
    <name type="scientific">Polymorphospora lycopeni</name>
    <dbReference type="NCBI Taxonomy" id="3140240"/>
    <lineage>
        <taxon>Bacteria</taxon>
        <taxon>Bacillati</taxon>
        <taxon>Actinomycetota</taxon>
        <taxon>Actinomycetes</taxon>
        <taxon>Micromonosporales</taxon>
        <taxon>Micromonosporaceae</taxon>
        <taxon>Polymorphospora</taxon>
    </lineage>
</organism>
<proteinExistence type="predicted"/>
<dbReference type="PANTHER" id="PTHR45527">
    <property type="entry name" value="NONRIBOSOMAL PEPTIDE SYNTHETASE"/>
    <property type="match status" value="1"/>
</dbReference>
<dbReference type="InterPro" id="IPR001242">
    <property type="entry name" value="Condensation_dom"/>
</dbReference>
<dbReference type="CDD" id="cd19531">
    <property type="entry name" value="LCL_NRPS-like"/>
    <property type="match status" value="2"/>
</dbReference>
<dbReference type="InterPro" id="IPR036736">
    <property type="entry name" value="ACP-like_sf"/>
</dbReference>
<dbReference type="CDD" id="cd05930">
    <property type="entry name" value="A_NRPS"/>
    <property type="match status" value="1"/>
</dbReference>
<feature type="domain" description="Carrier" evidence="4">
    <location>
        <begin position="991"/>
        <end position="1068"/>
    </location>
</feature>
<dbReference type="InterPro" id="IPR045851">
    <property type="entry name" value="AMP-bd_C_sf"/>
</dbReference>
<dbReference type="PROSITE" id="PS00012">
    <property type="entry name" value="PHOSPHOPANTETHEINE"/>
    <property type="match status" value="1"/>
</dbReference>
<evidence type="ECO:0000313" key="5">
    <source>
        <dbReference type="EMBL" id="MFB6391802.1"/>
    </source>
</evidence>
<dbReference type="InterPro" id="IPR020845">
    <property type="entry name" value="AMP-binding_CS"/>
</dbReference>
<keyword evidence="2" id="KW-0596">Phosphopantetheine</keyword>
<gene>
    <name evidence="5" type="ORF">AAFH96_01615</name>
</gene>
<feature type="domain" description="Carrier" evidence="4">
    <location>
        <begin position="2035"/>
        <end position="2115"/>
    </location>
</feature>
<dbReference type="Pfam" id="PF13193">
    <property type="entry name" value="AMP-binding_C"/>
    <property type="match status" value="2"/>
</dbReference>
<dbReference type="InterPro" id="IPR042099">
    <property type="entry name" value="ANL_N_sf"/>
</dbReference>
<dbReference type="EMBL" id="JBCGDC010000003">
    <property type="protein sequence ID" value="MFB6391802.1"/>
    <property type="molecule type" value="Genomic_DNA"/>
</dbReference>
<dbReference type="InterPro" id="IPR029058">
    <property type="entry name" value="AB_hydrolase_fold"/>
</dbReference>
<protein>
    <submittedName>
        <fullName evidence="5">Amino acid adenylation domain-containing protein</fullName>
    </submittedName>
</protein>
<dbReference type="Gene3D" id="1.10.1200.10">
    <property type="entry name" value="ACP-like"/>
    <property type="match status" value="2"/>
</dbReference>
<dbReference type="Gene3D" id="3.30.559.10">
    <property type="entry name" value="Chloramphenicol acetyltransferase-like domain"/>
    <property type="match status" value="2"/>
</dbReference>
<dbReference type="InterPro" id="IPR020802">
    <property type="entry name" value="TesA-like"/>
</dbReference>
<dbReference type="Pfam" id="PF00668">
    <property type="entry name" value="Condensation"/>
    <property type="match status" value="2"/>
</dbReference>
<dbReference type="SMART" id="SM00824">
    <property type="entry name" value="PKS_TE"/>
    <property type="match status" value="1"/>
</dbReference>
<dbReference type="Gene3D" id="3.40.50.12780">
    <property type="entry name" value="N-terminal domain of ligase-like"/>
    <property type="match status" value="1"/>
</dbReference>
<keyword evidence="3" id="KW-0597">Phosphoprotein</keyword>
<dbReference type="RefSeq" id="WP_375732740.1">
    <property type="nucleotide sequence ID" value="NZ_JBCGDC010000003.1"/>
</dbReference>
<evidence type="ECO:0000259" key="4">
    <source>
        <dbReference type="PROSITE" id="PS50075"/>
    </source>
</evidence>
<dbReference type="PROSITE" id="PS50075">
    <property type="entry name" value="CARRIER"/>
    <property type="match status" value="2"/>
</dbReference>
<dbReference type="NCBIfam" id="NF003417">
    <property type="entry name" value="PRK04813.1"/>
    <property type="match status" value="2"/>
</dbReference>
<dbReference type="SUPFAM" id="SSF52777">
    <property type="entry name" value="CoA-dependent acyltransferases"/>
    <property type="match status" value="4"/>
</dbReference>
<dbReference type="InterPro" id="IPR010071">
    <property type="entry name" value="AA_adenyl_dom"/>
</dbReference>
<dbReference type="SUPFAM" id="SSF47336">
    <property type="entry name" value="ACP-like"/>
    <property type="match status" value="2"/>
</dbReference>
<evidence type="ECO:0000256" key="2">
    <source>
        <dbReference type="ARBA" id="ARBA00022450"/>
    </source>
</evidence>
<comment type="caution">
    <text evidence="5">The sequence shown here is derived from an EMBL/GenBank/DDBJ whole genome shotgun (WGS) entry which is preliminary data.</text>
</comment>
<dbReference type="SUPFAM" id="SSF53474">
    <property type="entry name" value="alpha/beta-Hydrolases"/>
    <property type="match status" value="1"/>
</dbReference>
<dbReference type="Gene3D" id="3.30.300.30">
    <property type="match status" value="2"/>
</dbReference>
<sequence>MTTSIDQKRRALLELRLKQRRALEAEQERITPVPRDGGPLPVSHLQEGLWFLHQLDPSSPVYHVIFALRLRGDLDVGALRRALAALAGRHEGLRTRFGSRDGVPYQVVDPAPDDWPVPVTDLDEARLGGWVNDLVQEPSDLERGPMLRTWLARLADDEHVLLLVVHHIVADGWSVGLLTAELAELYDAARAGRAAALPPLAIQPADHAAWQRRWLTGERLDRQLDFWRDNLRDLPALDFPTDRPHPAQPKGAGALMRRELPDRVAAASRELALGEQASLLAVLLAGFLVVLERYTGQDDLAVGSVFSGRIRSQTEPLVGYFANALVLRTDVAGDPTFRELVGRCNATVLGATAHQEVPFGLVVDALNPDRSPGRNPLFQISFTLQAAGVSGDFRLGDVAVSPVDIDWNRARFDIAFAVVEKPGGGIDALVEYSTELFDADRIDRLVEHFEVVLRRALAEPDTRIGDLPVTGHDERRRMVEEWNPAPVERPAALLHDLVAERVAETPDRTAMRFEGTELTYRDLDHQANQLAHQLAHTGARPGTVTALLLDRGLHLPVAELGILKTGSAWLALDPQYPDDRLAYQLHDAHVTTVVTTTDLAHRLPHHIHTITLDTDHTTSQPTTPPTVDIHPEDTAYVIYTSGSTGRPKGVMVPHRAIVNFCRNMRELFRLGPDDRVLQLANPTFDVSVSDFFATLSAGATVVGAPRGTLLDPDRLQELMRDERITFGDIPPAVLRLLDPGPLVDLRVLFIGMEAYGPELVNRWQRPGLEFHNGYGPTEVTVTCTDYRCPDEPLTGQPPIGRAMGNQRAYVLDRRLRPVPVGVPGELYMAGDGLAHGYLGRTDLTAEKFLPDPFTTQPGQRMYATGDVVRWRTDGNIEFVGRVDRQVKIRGLRIELSEIEHAVNGHPAIRQCTVVVREPGTPQAFLAAYVVPEAGQEPRDEELRGYLADRLPLHMVPATVVTLAELPLTASGKVDEARLPVPEPVRGGHDAPPETDTERRLADIWQGLLDVDAGAVGVHDSFFNLGGNSLQATQLISRIRDGFGVTVDPRQLFVHPTLEQLGKLVDGGEATARDRIAPVDRAGPLPVSHQQEGLWFLHQLDPASPVYHIPIALRLRGDLDVTALRGALAGLVGRHEALRTRFVARDGVPRQVIDPAPADWPLPVTGTDPAGLAGWVADQTRLPFDLGTGSGLRTCLARLADDDHVLLVVLHHIIADGWSVGVVTAELPALYDAARTGGTATLATLAVQPADHAAWQRRTLDGDLLDQQLGYWRQRLADLPELEFPTDRARPAQPTGAGALADRRVPSDLADRLRDLARTEQTSFLAVLLAGFLVVLNRHTGQDDLVVGSVFSGRTRSEIEPLVGYFANTLVLRTDVAGDPTFRELVHRCRDTVLGATAHQDVPFGTLVDTLRPERVPGRNPLFQVSFTLQTSGVTGGELRLGDTVVEPVGFDWDRARFDLAISAVDPGAGPVDLNVEYSTELFDADRIGRLLDHLAAVYAQAVDAPDGPVGGLDPLSAAEHAALEGWGAKRADFPADESLYQLFAEQVRRTPDNVAVVAGDIRLTYREVDRQAGRVAAKLVELGTGPGDLVAVCLPRTADLVTGILGILRTGAAYVPVDPDQPAERMAHILADSGVRAVLTLPGTQLPAGDHQRVSVEDLPDAQAPVTPVTGADLAYLIYTSGSTGRPKAVMIPHRNVVRLLRGTEHWYHFGPDDVWTLFHSAAFDVSVWELWGSLLHGGRLVVVPYWETRSPERFHELLRRERVTVLGQTPAAFRQLVAADEEWGGPSDELALRTVIFAGEALDVDSVLRWFDRHGEERPRLVNMYGITETTVHTTYQVLSRELLARSASPIGVAIPDLPLRVVDAAGRPAPIGVWGELLVGGPGVAYGYLGRPELTAQRFVPTGNGRFYRSGDLARWRSDGTLEYLGRADQQVKIRGFRVELGEIETVLAGHRGVTDAVVVVRGDARNPRLVAYVVGTGYDEAALRAHLAARLPAYMVPAILVRLDAIPLTGNGKTNRKALPEPRHEIGGEHVAPRNPAERDLAGIWAGVLGTDRIAADRIGVRDNFFDLGGNSLDLVRLAAEVRRVFDVALDPRSLYAAPTLEAMAGTLGPAGAGAIRPAGAGSTGPASPLVPIVATGDRPPLFFVHPVGGSVAPYVRLAGLLGPDQPFYGLEDPALHGGTPGTSIAATAAAYVAAVQRQQPAGPYHLGGWSLGGAVALEMAHQLRERGQRVALVAALDTGLPDGSDEPDHADLLAWFVRDLAGIARARPPTVDPGQLRGRPEAEQVAAVLAAVADLVPGGLADELATRVRVFTANYRALLRHRPRPYPGRVLLLSAADEPADDLDRWRAVATGGLDRRTVPGDHYTMLQPPNLPELARVLRAGLDQADPGGAE</sequence>
<dbReference type="Proteomes" id="UP001582793">
    <property type="component" value="Unassembled WGS sequence"/>
</dbReference>
<dbReference type="InterPro" id="IPR009081">
    <property type="entry name" value="PP-bd_ACP"/>
</dbReference>
<dbReference type="PROSITE" id="PS00455">
    <property type="entry name" value="AMP_BINDING"/>
    <property type="match status" value="2"/>
</dbReference>
<dbReference type="NCBIfam" id="TIGR01733">
    <property type="entry name" value="AA-adenyl-dom"/>
    <property type="match status" value="2"/>
</dbReference>
<comment type="cofactor">
    <cofactor evidence="1">
        <name>pantetheine 4'-phosphate</name>
        <dbReference type="ChEBI" id="CHEBI:47942"/>
    </cofactor>
</comment>
<dbReference type="InterPro" id="IPR025110">
    <property type="entry name" value="AMP-bd_C"/>
</dbReference>
<keyword evidence="6" id="KW-1185">Reference proteome</keyword>
<dbReference type="SUPFAM" id="SSF56801">
    <property type="entry name" value="Acetyl-CoA synthetase-like"/>
    <property type="match status" value="2"/>
</dbReference>
<dbReference type="SMART" id="SM00823">
    <property type="entry name" value="PKS_PP"/>
    <property type="match status" value="2"/>
</dbReference>
<dbReference type="InterPro" id="IPR023213">
    <property type="entry name" value="CAT-like_dom_sf"/>
</dbReference>
<dbReference type="Gene3D" id="3.30.559.30">
    <property type="entry name" value="Nonribosomal peptide synthetase, condensation domain"/>
    <property type="match status" value="2"/>
</dbReference>
<name>A0ABV5CIP0_9ACTN</name>
<dbReference type="InterPro" id="IPR000873">
    <property type="entry name" value="AMP-dep_synth/lig_dom"/>
</dbReference>
<accession>A0ABV5CIP0</accession>
<dbReference type="Pfam" id="PF00550">
    <property type="entry name" value="PP-binding"/>
    <property type="match status" value="2"/>
</dbReference>
<dbReference type="PANTHER" id="PTHR45527:SF1">
    <property type="entry name" value="FATTY ACID SYNTHASE"/>
    <property type="match status" value="1"/>
</dbReference>